<dbReference type="EMBL" id="JAGFNK010000011">
    <property type="protein sequence ID" value="KAI9512252.1"/>
    <property type="molecule type" value="Genomic_DNA"/>
</dbReference>
<organism evidence="1 2">
    <name type="scientific">Russula earlei</name>
    <dbReference type="NCBI Taxonomy" id="71964"/>
    <lineage>
        <taxon>Eukaryota</taxon>
        <taxon>Fungi</taxon>
        <taxon>Dikarya</taxon>
        <taxon>Basidiomycota</taxon>
        <taxon>Agaricomycotina</taxon>
        <taxon>Agaricomycetes</taxon>
        <taxon>Russulales</taxon>
        <taxon>Russulaceae</taxon>
        <taxon>Russula</taxon>
    </lineage>
</organism>
<proteinExistence type="predicted"/>
<gene>
    <name evidence="1" type="ORF">F5148DRAFT_1273869</name>
</gene>
<comment type="caution">
    <text evidence="1">The sequence shown here is derived from an EMBL/GenBank/DDBJ whole genome shotgun (WGS) entry which is preliminary data.</text>
</comment>
<reference evidence="1" key="1">
    <citation type="submission" date="2021-03" db="EMBL/GenBank/DDBJ databases">
        <title>Evolutionary priming and transition to the ectomycorrhizal habit in an iconic lineage of mushroom-forming fungi: is preadaptation a requirement?</title>
        <authorList>
            <consortium name="DOE Joint Genome Institute"/>
            <person name="Looney B.P."/>
            <person name="Miyauchi S."/>
            <person name="Morin E."/>
            <person name="Drula E."/>
            <person name="Courty P.E."/>
            <person name="Chicoki N."/>
            <person name="Fauchery L."/>
            <person name="Kohler A."/>
            <person name="Kuo A."/>
            <person name="LaButti K."/>
            <person name="Pangilinan J."/>
            <person name="Lipzen A."/>
            <person name="Riley R."/>
            <person name="Andreopoulos W."/>
            <person name="He G."/>
            <person name="Johnson J."/>
            <person name="Barry K.W."/>
            <person name="Grigoriev I.V."/>
            <person name="Nagy L."/>
            <person name="Hibbett D."/>
            <person name="Henrissat B."/>
            <person name="Matheny P.B."/>
            <person name="Labbe J."/>
            <person name="Martin A.F."/>
        </authorList>
    </citation>
    <scope>NUCLEOTIDE SEQUENCE</scope>
    <source>
        <strain evidence="1">BPL698</strain>
    </source>
</reference>
<name>A0ACC0UN41_9AGAM</name>
<keyword evidence="2" id="KW-1185">Reference proteome</keyword>
<sequence length="317" mass="35070">MHVPTPLLVLAILSPIALITIPTSQLDRVIHHRLCRTTGPVCNGHADLCNRSYGNITFAGSHDSFTFTNDTLQLARDQEVDIPTQLDFGIRLLQAQSHLWLGALHFCHTSNNLDGGKVADYLTIVANFLDNNPNDVLTLLFTNPEGVSFPDVWAPLFESAGLVKYAYVPPRNPMPQSAWPTLGEMIANGERLVVFIDYVGKDGRTVDYLLPEFGMIWETPYDMTDPSLPCSIDRIRGADVLSASNQMYLINHEIDIIVSGALVSDPVDAPTTNSVTSIIAHANRCLHFANGRNPNFILFDFINLGEIFKAVDQLNRL</sequence>
<evidence type="ECO:0000313" key="1">
    <source>
        <dbReference type="EMBL" id="KAI9512252.1"/>
    </source>
</evidence>
<accession>A0ACC0UN41</accession>
<protein>
    <submittedName>
        <fullName evidence="1">PLC-like phosphodiesterase</fullName>
    </submittedName>
</protein>
<dbReference type="Proteomes" id="UP001207468">
    <property type="component" value="Unassembled WGS sequence"/>
</dbReference>
<evidence type="ECO:0000313" key="2">
    <source>
        <dbReference type="Proteomes" id="UP001207468"/>
    </source>
</evidence>